<dbReference type="InterPro" id="IPR009081">
    <property type="entry name" value="PP-bd_ACP"/>
</dbReference>
<dbReference type="PROSITE" id="PS00455">
    <property type="entry name" value="AMP_BINDING"/>
    <property type="match status" value="1"/>
</dbReference>
<dbReference type="PIRSF" id="PIRSF001617">
    <property type="entry name" value="Alpha-AR"/>
    <property type="match status" value="1"/>
</dbReference>
<dbReference type="Pfam" id="PF08242">
    <property type="entry name" value="Methyltransf_12"/>
    <property type="match status" value="1"/>
</dbReference>
<dbReference type="InterPro" id="IPR020806">
    <property type="entry name" value="PKS_PP-bd"/>
</dbReference>
<dbReference type="Pfam" id="PF00501">
    <property type="entry name" value="AMP-binding"/>
    <property type="match status" value="1"/>
</dbReference>
<dbReference type="InterPro" id="IPR010071">
    <property type="entry name" value="AA_adenyl_dom"/>
</dbReference>
<dbReference type="InterPro" id="IPR000873">
    <property type="entry name" value="AMP-dep_synth/lig_dom"/>
</dbReference>
<dbReference type="Gene3D" id="3.30.559.10">
    <property type="entry name" value="Chloramphenicol acetyltransferase-like domain"/>
    <property type="match status" value="1"/>
</dbReference>
<dbReference type="SMART" id="SM00823">
    <property type="entry name" value="PKS_PP"/>
    <property type="match status" value="1"/>
</dbReference>
<dbReference type="GO" id="GO:0031177">
    <property type="term" value="F:phosphopantetheine binding"/>
    <property type="evidence" value="ECO:0007669"/>
    <property type="project" value="InterPro"/>
</dbReference>
<dbReference type="EMBL" id="CP012672">
    <property type="protein sequence ID" value="AUX38590.1"/>
    <property type="molecule type" value="Genomic_DNA"/>
</dbReference>
<protein>
    <recommendedName>
        <fullName evidence="5">Carrier domain-containing protein</fullName>
    </recommendedName>
</protein>
<dbReference type="InterPro" id="IPR036736">
    <property type="entry name" value="ACP-like_sf"/>
</dbReference>
<evidence type="ECO:0000313" key="7">
    <source>
        <dbReference type="Proteomes" id="UP000295497"/>
    </source>
</evidence>
<keyword evidence="2" id="KW-0596">Phosphopantetheine</keyword>
<dbReference type="Gene3D" id="3.30.559.30">
    <property type="entry name" value="Nonribosomal peptide synthetase, condensation domain"/>
    <property type="match status" value="1"/>
</dbReference>
<proteinExistence type="predicted"/>
<dbReference type="CDD" id="cd19531">
    <property type="entry name" value="LCL_NRPS-like"/>
    <property type="match status" value="1"/>
</dbReference>
<dbReference type="Pfam" id="PF00668">
    <property type="entry name" value="Condensation"/>
    <property type="match status" value="1"/>
</dbReference>
<dbReference type="InterPro" id="IPR020845">
    <property type="entry name" value="AMP-binding_CS"/>
</dbReference>
<dbReference type="Gene3D" id="3.30.300.30">
    <property type="match status" value="2"/>
</dbReference>
<evidence type="ECO:0000256" key="1">
    <source>
        <dbReference type="ARBA" id="ARBA00001957"/>
    </source>
</evidence>
<dbReference type="SUPFAM" id="SSF53335">
    <property type="entry name" value="S-adenosyl-L-methionine-dependent methyltransferases"/>
    <property type="match status" value="1"/>
</dbReference>
<dbReference type="PROSITE" id="PS50075">
    <property type="entry name" value="CARRIER"/>
    <property type="match status" value="1"/>
</dbReference>
<dbReference type="PANTHER" id="PTHR45527">
    <property type="entry name" value="NONRIBOSOMAL PEPTIDE SYNTHETASE"/>
    <property type="match status" value="1"/>
</dbReference>
<keyword evidence="3" id="KW-0597">Phosphoprotein</keyword>
<feature type="domain" description="Carrier" evidence="5">
    <location>
        <begin position="1469"/>
        <end position="1544"/>
    </location>
</feature>
<dbReference type="Pfam" id="PF00550">
    <property type="entry name" value="PP-binding"/>
    <property type="match status" value="1"/>
</dbReference>
<dbReference type="InterPro" id="IPR029063">
    <property type="entry name" value="SAM-dependent_MTases_sf"/>
</dbReference>
<dbReference type="Proteomes" id="UP000295497">
    <property type="component" value="Chromosome"/>
</dbReference>
<dbReference type="NCBIfam" id="TIGR01733">
    <property type="entry name" value="AA-adenyl-dom"/>
    <property type="match status" value="1"/>
</dbReference>
<dbReference type="InterPro" id="IPR023213">
    <property type="entry name" value="CAT-like_dom_sf"/>
</dbReference>
<sequence length="1560" mass="172991">MPTRQHFRTCHWPSTSSIVAAVLGKHALTHCASAQRCDGGVGRGGEMTSMPGQIEPICPLGALTESNVTDSRVAGAALSAPDAVRSTTAPLSSAQQRMWILERLEPGNPTQNLLVLYRIDGPLDVGALGAAMDVVVARHAVLLVAFTQGESPLQEIRTDRRVELSVLDAPEGVDEASLLERLVREEARTVFDLARDPLLRARLVRFGAASAALVLTMHHIVSDGDRSFDILIRELTSAYEFTARGHAPSLAPLRSSYFDFIAWEAAMLGTFGHVEKLEAFWRERLNGSLFRVDFPTDGPRPPRRTFRAKRVELKILPDLAARLEELGAGEDASLFAVLLAAFAVLLHRCSRQNDLVIGWPAPGRPYEDLRGTIGYFGNPLLLRSRIMDLSFREAVRVLQAELREAQAHWELSFERIVNALDTQRDLSRHPLYQVMFDVVPSKPTLSAGGCTFRPCQVFAGLCAYDMTLFLEPSDGGLCGALDYNADLFGEARMQRASEHYLTLLERVAAFPDVPVRTISLLSEEESRLLDSWSVGAVARARDDVPPGTDVLAIEHFEQQVKRTPHAVAAVCGRESLSFDALDRRANQIAHQLQRLGVGRDVIVGICVDRTLDLPTAILATWKAGGAFLPLDASYPRERLAFLLKDADARVILTTERLIESLPATGAEVVCLDWAGDDLARLPERAPKRSVHPCDLAYIIHTSGSTGTPKGVAMIHRCLAGIVGWQLEHSRLRAPVRTLQFASLNFDICYQELFVTWAAGGSVVLISDATRRDPALLLRVLNEEQIARLYLPFIALQQLARVADQLGLTPSSLREVITAGEQLQVTPELRRFFQRLDDCTLHNQYGPSECHVVTIHDLEPRPEVWPSLPPIGRPMPGIRIYLLDEHFNPTPIGVPGEVYLGGAGLARGYLARPAETAAHFVPDPFGDTPGARLYRTGDLARFRNNGELDFLGRIDLQTKIRGFRIEPGEIEVALGKHPAVCEACVRTFQHPSGERRLVAYVARDAAWSPYASEAEQIERWRAVWDTTYRGASDVADATFNLAGWNSSVQNAAISGDEMREWVDVTVRRIRELRPSRVLELGCGTGLLLHRLAPSCSTYVGTDLSDVVICALRRQLDTAGGELRHVRVETRAADDFDGLPDESFDVVVLNSVTQLFPGVDYLRRVIDGSLRVLTPDGTLFVGDVQNHRLAELLHTSVVLAQAPLDLDTTAIRSRVRQRAQFDEQLYVDPALFHEVCAESSTPAFARVELRRGCYWNEMSCYRYDVVIRRGEAPTMEVPDALDWTREGLTIERIERLLTKCPRAIHLRGVPNARTADAAHRRALLAESGRGWTAARLRAACAPRGCDPERFWELADGAGYDCHIDFSFDADDGRYDVLIARRSDSAQRPALLRPAVARGLRRYANDPLAAHASRALSLLLRRHLEQLLPEYMVPSCIVVLDTLPLKPTGKLDVAALPPPDTGRPELDGDYVAPQGETERRIAEIWRRLLDVDRISRYDDFFALGGHSLLGTRFVSHLHTEFGVELPLRLVFEQPTVVAIARWVELRRFLGAPSDAIDYEEGEL</sequence>
<dbReference type="Gene3D" id="3.40.50.150">
    <property type="entry name" value="Vaccinia Virus protein VP39"/>
    <property type="match status" value="1"/>
</dbReference>
<name>A0A4P2R619_SORCE</name>
<dbReference type="Gene3D" id="3.40.50.980">
    <property type="match status" value="2"/>
</dbReference>
<evidence type="ECO:0000256" key="2">
    <source>
        <dbReference type="ARBA" id="ARBA00022450"/>
    </source>
</evidence>
<dbReference type="CDD" id="cd02440">
    <property type="entry name" value="AdoMet_MTases"/>
    <property type="match status" value="1"/>
</dbReference>
<evidence type="ECO:0000256" key="3">
    <source>
        <dbReference type="ARBA" id="ARBA00022553"/>
    </source>
</evidence>
<dbReference type="InterPro" id="IPR045851">
    <property type="entry name" value="AMP-bd_C_sf"/>
</dbReference>
<evidence type="ECO:0000256" key="4">
    <source>
        <dbReference type="ARBA" id="ARBA00022737"/>
    </source>
</evidence>
<dbReference type="FunFam" id="2.30.38.10:FF:000001">
    <property type="entry name" value="Non-ribosomal peptide synthetase PvdI"/>
    <property type="match status" value="1"/>
</dbReference>
<comment type="cofactor">
    <cofactor evidence="1">
        <name>pantetheine 4'-phosphate</name>
        <dbReference type="ChEBI" id="CHEBI:47942"/>
    </cofactor>
</comment>
<keyword evidence="4" id="KW-0677">Repeat</keyword>
<gene>
    <name evidence="6" type="ORF">SOCE836_108370</name>
</gene>
<dbReference type="InterPro" id="IPR001242">
    <property type="entry name" value="Condensation_dom"/>
</dbReference>
<dbReference type="PANTHER" id="PTHR45527:SF1">
    <property type="entry name" value="FATTY ACID SYNTHASE"/>
    <property type="match status" value="1"/>
</dbReference>
<dbReference type="Gene3D" id="1.10.1200.10">
    <property type="entry name" value="ACP-like"/>
    <property type="match status" value="1"/>
</dbReference>
<dbReference type="Gene3D" id="2.30.38.10">
    <property type="entry name" value="Luciferase, Domain 3"/>
    <property type="match status" value="1"/>
</dbReference>
<dbReference type="SUPFAM" id="SSF52777">
    <property type="entry name" value="CoA-dependent acyltransferases"/>
    <property type="match status" value="2"/>
</dbReference>
<reference evidence="6 7" key="1">
    <citation type="submission" date="2015-09" db="EMBL/GenBank/DDBJ databases">
        <title>Sorangium comparison.</title>
        <authorList>
            <person name="Zaburannyi N."/>
            <person name="Bunk B."/>
            <person name="Overmann J."/>
            <person name="Mueller R."/>
        </authorList>
    </citation>
    <scope>NUCLEOTIDE SEQUENCE [LARGE SCALE GENOMIC DNA]</scope>
    <source>
        <strain evidence="6 7">So ce836</strain>
    </source>
</reference>
<evidence type="ECO:0000259" key="5">
    <source>
        <dbReference type="PROSITE" id="PS50075"/>
    </source>
</evidence>
<accession>A0A4P2R619</accession>
<organism evidence="6 7">
    <name type="scientific">Sorangium cellulosum</name>
    <name type="common">Polyangium cellulosum</name>
    <dbReference type="NCBI Taxonomy" id="56"/>
    <lineage>
        <taxon>Bacteria</taxon>
        <taxon>Pseudomonadati</taxon>
        <taxon>Myxococcota</taxon>
        <taxon>Polyangia</taxon>
        <taxon>Polyangiales</taxon>
        <taxon>Polyangiaceae</taxon>
        <taxon>Sorangium</taxon>
    </lineage>
</organism>
<dbReference type="GO" id="GO:0005737">
    <property type="term" value="C:cytoplasm"/>
    <property type="evidence" value="ECO:0007669"/>
    <property type="project" value="TreeGrafter"/>
</dbReference>
<dbReference type="GO" id="GO:0003824">
    <property type="term" value="F:catalytic activity"/>
    <property type="evidence" value="ECO:0007669"/>
    <property type="project" value="InterPro"/>
</dbReference>
<dbReference type="FunFam" id="3.40.50.980:FF:000001">
    <property type="entry name" value="Non-ribosomal peptide synthetase"/>
    <property type="match status" value="1"/>
</dbReference>
<dbReference type="SUPFAM" id="SSF56801">
    <property type="entry name" value="Acetyl-CoA synthetase-like"/>
    <property type="match status" value="1"/>
</dbReference>
<dbReference type="SUPFAM" id="SSF47336">
    <property type="entry name" value="ACP-like"/>
    <property type="match status" value="1"/>
</dbReference>
<dbReference type="FunFam" id="1.10.1200.10:FF:000005">
    <property type="entry name" value="Nonribosomal peptide synthetase 1"/>
    <property type="match status" value="1"/>
</dbReference>
<dbReference type="InterPro" id="IPR013217">
    <property type="entry name" value="Methyltransf_12"/>
</dbReference>
<dbReference type="GO" id="GO:0009403">
    <property type="term" value="P:toxin biosynthetic process"/>
    <property type="evidence" value="ECO:0007669"/>
    <property type="project" value="UniProtKB-ARBA"/>
</dbReference>
<evidence type="ECO:0000313" key="6">
    <source>
        <dbReference type="EMBL" id="AUX38590.1"/>
    </source>
</evidence>
<dbReference type="GO" id="GO:0043041">
    <property type="term" value="P:amino acid activation for nonribosomal peptide biosynthetic process"/>
    <property type="evidence" value="ECO:0007669"/>
    <property type="project" value="TreeGrafter"/>
</dbReference>